<accession>A0A2N5SJT2</accession>
<dbReference type="AlphaFoldDB" id="A0A2N5SJT2"/>
<dbReference type="Proteomes" id="UP000235388">
    <property type="component" value="Unassembled WGS sequence"/>
</dbReference>
<reference evidence="2 3" key="1">
    <citation type="submission" date="2017-11" db="EMBL/GenBank/DDBJ databases">
        <title>De novo assembly and phasing of dikaryotic genomes from two isolates of Puccinia coronata f. sp. avenae, the causal agent of oat crown rust.</title>
        <authorList>
            <person name="Miller M.E."/>
            <person name="Zhang Y."/>
            <person name="Omidvar V."/>
            <person name="Sperschneider J."/>
            <person name="Schwessinger B."/>
            <person name="Raley C."/>
            <person name="Palmer J.M."/>
            <person name="Garnica D."/>
            <person name="Upadhyaya N."/>
            <person name="Rathjen J."/>
            <person name="Taylor J.M."/>
            <person name="Park R.F."/>
            <person name="Dodds P.N."/>
            <person name="Hirsch C.D."/>
            <person name="Kianian S.F."/>
            <person name="Figueroa M."/>
        </authorList>
    </citation>
    <scope>NUCLEOTIDE SEQUENCE [LARGE SCALE GENOMIC DNA]</scope>
    <source>
        <strain evidence="2">12NC29</strain>
    </source>
</reference>
<dbReference type="EMBL" id="PGCJ01000949">
    <property type="protein sequence ID" value="PLW13464.1"/>
    <property type="molecule type" value="Genomic_DNA"/>
</dbReference>
<sequence>MTPPPATPYSINLTGHPALKLSNTIEKLKAPGPDSNYLNWSWILDMHFNTTGVAYITDPSHPKSKDPNPFMKWAAHGRPCGPEPGGHPWAAHGPLVGLTQPPKGSLAGGLGRWAPVGRPAQPINSCGPLGPGHLSVFPANGSPNPAQTQQGLGGLMGALPDSHP</sequence>
<dbReference type="OrthoDB" id="2507454at2759"/>
<evidence type="ECO:0000313" key="3">
    <source>
        <dbReference type="Proteomes" id="UP000235388"/>
    </source>
</evidence>
<comment type="caution">
    <text evidence="2">The sequence shown here is derived from an EMBL/GenBank/DDBJ whole genome shotgun (WGS) entry which is preliminary data.</text>
</comment>
<protein>
    <submittedName>
        <fullName evidence="2">Uncharacterized protein</fullName>
    </submittedName>
</protein>
<proteinExistence type="predicted"/>
<feature type="region of interest" description="Disordered" evidence="1">
    <location>
        <begin position="141"/>
        <end position="164"/>
    </location>
</feature>
<evidence type="ECO:0000256" key="1">
    <source>
        <dbReference type="SAM" id="MobiDB-lite"/>
    </source>
</evidence>
<evidence type="ECO:0000313" key="2">
    <source>
        <dbReference type="EMBL" id="PLW13464.1"/>
    </source>
</evidence>
<feature type="compositionally biased region" description="Polar residues" evidence="1">
    <location>
        <begin position="141"/>
        <end position="150"/>
    </location>
</feature>
<name>A0A2N5SJT2_9BASI</name>
<organism evidence="2 3">
    <name type="scientific">Puccinia coronata f. sp. avenae</name>
    <dbReference type="NCBI Taxonomy" id="200324"/>
    <lineage>
        <taxon>Eukaryota</taxon>
        <taxon>Fungi</taxon>
        <taxon>Dikarya</taxon>
        <taxon>Basidiomycota</taxon>
        <taxon>Pucciniomycotina</taxon>
        <taxon>Pucciniomycetes</taxon>
        <taxon>Pucciniales</taxon>
        <taxon>Pucciniaceae</taxon>
        <taxon>Puccinia</taxon>
    </lineage>
</organism>
<keyword evidence="3" id="KW-1185">Reference proteome</keyword>
<feature type="region of interest" description="Disordered" evidence="1">
    <location>
        <begin position="59"/>
        <end position="100"/>
    </location>
</feature>
<gene>
    <name evidence="2" type="ORF">PCANC_16822</name>
</gene>